<evidence type="ECO:0000313" key="8">
    <source>
        <dbReference type="EMBL" id="MEM5421268.1"/>
    </source>
</evidence>
<evidence type="ECO:0000256" key="6">
    <source>
        <dbReference type="ARBA" id="ARBA00048019"/>
    </source>
</evidence>
<evidence type="ECO:0000256" key="2">
    <source>
        <dbReference type="ARBA" id="ARBA00006154"/>
    </source>
</evidence>
<evidence type="ECO:0000256" key="4">
    <source>
        <dbReference type="ARBA" id="ARBA00020735"/>
    </source>
</evidence>
<evidence type="ECO:0000256" key="5">
    <source>
        <dbReference type="ARBA" id="ARBA00022679"/>
    </source>
</evidence>
<comment type="function">
    <text evidence="1">This protein is a Fe-Mo-cofactor biosynthetic component.</text>
</comment>
<dbReference type="InterPro" id="IPR002034">
    <property type="entry name" value="AIPM/Hcit_synth_CS"/>
</dbReference>
<keyword evidence="5" id="KW-0808">Transferase</keyword>
<comment type="catalytic activity">
    <reaction evidence="6">
        <text>acetyl-CoA + 2-oxoglutarate + H2O = (2R)-homocitrate + CoA + H(+)</text>
        <dbReference type="Rhea" id="RHEA:12929"/>
        <dbReference type="ChEBI" id="CHEBI:15377"/>
        <dbReference type="ChEBI" id="CHEBI:15378"/>
        <dbReference type="ChEBI" id="CHEBI:16810"/>
        <dbReference type="ChEBI" id="CHEBI:57287"/>
        <dbReference type="ChEBI" id="CHEBI:57288"/>
        <dbReference type="ChEBI" id="CHEBI:58884"/>
        <dbReference type="EC" id="2.3.3.14"/>
    </reaction>
</comment>
<evidence type="ECO:0000256" key="3">
    <source>
        <dbReference type="ARBA" id="ARBA00012974"/>
    </source>
</evidence>
<proteinExistence type="inferred from homology"/>
<gene>
    <name evidence="8" type="ORF">VSR73_09375</name>
</gene>
<comment type="similarity">
    <text evidence="2">Belongs to the alpha-IPM synthase/homocitrate synthase family.</text>
</comment>
<dbReference type="PANTHER" id="PTHR42880:SF1">
    <property type="entry name" value="ISOPROPYLMALATE_HOMOCITRATE_CITRAMALATE SYNTHASE FAMILY PROTEIN"/>
    <property type="match status" value="1"/>
</dbReference>
<name>A0ABU9RP35_9BURK</name>
<dbReference type="RefSeq" id="WP_342946588.1">
    <property type="nucleotide sequence ID" value="NZ_JAYMRV010000002.1"/>
</dbReference>
<dbReference type="InterPro" id="IPR013785">
    <property type="entry name" value="Aldolase_TIM"/>
</dbReference>
<organism evidence="8 9">
    <name type="scientific">Paraburkholderia ferrariae</name>
    <dbReference type="NCBI Taxonomy" id="386056"/>
    <lineage>
        <taxon>Bacteria</taxon>
        <taxon>Pseudomonadati</taxon>
        <taxon>Pseudomonadota</taxon>
        <taxon>Betaproteobacteria</taxon>
        <taxon>Burkholderiales</taxon>
        <taxon>Burkholderiaceae</taxon>
        <taxon>Paraburkholderia</taxon>
    </lineage>
</organism>
<dbReference type="Proteomes" id="UP001489897">
    <property type="component" value="Unassembled WGS sequence"/>
</dbReference>
<evidence type="ECO:0000259" key="7">
    <source>
        <dbReference type="PROSITE" id="PS50991"/>
    </source>
</evidence>
<keyword evidence="9" id="KW-1185">Reference proteome</keyword>
<comment type="caution">
    <text evidence="8">The sequence shown here is derived from an EMBL/GenBank/DDBJ whole genome shotgun (WGS) entry which is preliminary data.</text>
</comment>
<dbReference type="Gene3D" id="3.20.20.70">
    <property type="entry name" value="Aldolase class I"/>
    <property type="match status" value="1"/>
</dbReference>
<protein>
    <recommendedName>
        <fullName evidence="4">Homocitrate synthase</fullName>
        <ecNumber evidence="3">2.3.3.14</ecNumber>
    </recommendedName>
</protein>
<dbReference type="PROSITE" id="PS50991">
    <property type="entry name" value="PYR_CT"/>
    <property type="match status" value="1"/>
</dbReference>
<reference evidence="8 9" key="1">
    <citation type="submission" date="2024-01" db="EMBL/GenBank/DDBJ databases">
        <title>The diversity of rhizobia nodulating Mimosa spp. in eleven states of Brazil covering several biomes is determined by host plant, location, and edaphic factors.</title>
        <authorList>
            <person name="Rouws L."/>
            <person name="Barauna A."/>
            <person name="Beukes C."/>
            <person name="De Faria S.M."/>
            <person name="Gross E."/>
            <person name="Dos Reis Junior F.B."/>
            <person name="Simon M."/>
            <person name="Maluk M."/>
            <person name="Odee D.W."/>
            <person name="Kenicer G."/>
            <person name="Young J.P.W."/>
            <person name="Reis V.M."/>
            <person name="Zilli J."/>
            <person name="James E.K."/>
        </authorList>
    </citation>
    <scope>NUCLEOTIDE SEQUENCE [LARGE SCALE GENOMIC DNA]</scope>
    <source>
        <strain evidence="8 9">JPY167</strain>
    </source>
</reference>
<dbReference type="InterPro" id="IPR000891">
    <property type="entry name" value="PYR_CT"/>
</dbReference>
<accession>A0ABU9RP35</accession>
<dbReference type="Pfam" id="PF22617">
    <property type="entry name" value="HCS_D2"/>
    <property type="match status" value="1"/>
</dbReference>
<dbReference type="Pfam" id="PF00682">
    <property type="entry name" value="HMGL-like"/>
    <property type="match status" value="1"/>
</dbReference>
<feature type="domain" description="Pyruvate carboxyltransferase" evidence="7">
    <location>
        <begin position="12"/>
        <end position="263"/>
    </location>
</feature>
<dbReference type="EC" id="2.3.3.14" evidence="3"/>
<dbReference type="PROSITE" id="PS00816">
    <property type="entry name" value="AIPM_HOMOCIT_SYNTH_2"/>
    <property type="match status" value="1"/>
</dbReference>
<sequence length="325" mass="34249">MKSKAVAPSDTVHLVDCTLREGAQAPGIKFSAETTVEIAKALDGAGVAIVEAGHPCASDAEFERVERLVRLGLRAKVLAHARAVERDISAVARTGADAVGIFVGVNHISQTARLRRDEREILSMIDSSVRLARSHDLTVRLTIEDASRTEFAMLRRAYEVALNAGADRLCFADSVGVLSPVEVAAGIGELRSAFPQTPLEVHFHDDRGLAMANTLSAIAAGATHVSCSVNGIGERCGITDTAALAANLAYENIECGVRLSAVASLSGLVERVTACGPDARRPVTGRHAFSHTARLHVKAVERDPNAYQWMDPADLGYPVAGGAGA</sequence>
<dbReference type="EMBL" id="JAYMRV010000002">
    <property type="protein sequence ID" value="MEM5421268.1"/>
    <property type="molecule type" value="Genomic_DNA"/>
</dbReference>
<dbReference type="InterPro" id="IPR054691">
    <property type="entry name" value="LeuA/HCS_post-cat"/>
</dbReference>
<dbReference type="PANTHER" id="PTHR42880">
    <property type="entry name" value="HOMOCITRATE SYNTHASE"/>
    <property type="match status" value="1"/>
</dbReference>
<evidence type="ECO:0000313" key="9">
    <source>
        <dbReference type="Proteomes" id="UP001489897"/>
    </source>
</evidence>
<evidence type="ECO:0000256" key="1">
    <source>
        <dbReference type="ARBA" id="ARBA00003050"/>
    </source>
</evidence>
<dbReference type="SUPFAM" id="SSF51569">
    <property type="entry name" value="Aldolase"/>
    <property type="match status" value="1"/>
</dbReference>